<name>A0A174C9E6_9FIRM</name>
<evidence type="ECO:0000313" key="2">
    <source>
        <dbReference type="EMBL" id="CUO09774.1"/>
    </source>
</evidence>
<evidence type="ECO:0000313" key="3">
    <source>
        <dbReference type="Proteomes" id="UP000095544"/>
    </source>
</evidence>
<dbReference type="PANTHER" id="PTHR36933">
    <property type="entry name" value="SLL0788 PROTEIN"/>
    <property type="match status" value="1"/>
</dbReference>
<dbReference type="RefSeq" id="WP_050639540.1">
    <property type="nucleotide sequence ID" value="NZ_CABKUE010000007.1"/>
</dbReference>
<dbReference type="PANTHER" id="PTHR36933:SF1">
    <property type="entry name" value="SLL0788 PROTEIN"/>
    <property type="match status" value="1"/>
</dbReference>
<proteinExistence type="predicted"/>
<reference evidence="2 3" key="1">
    <citation type="submission" date="2015-09" db="EMBL/GenBank/DDBJ databases">
        <authorList>
            <consortium name="Pathogen Informatics"/>
        </authorList>
    </citation>
    <scope>NUCLEOTIDE SEQUENCE [LARGE SCALE GENOMIC DNA]</scope>
    <source>
        <strain evidence="2 3">2789STDY5834876</strain>
    </source>
</reference>
<sequence length="187" mass="21420">MQDQQRFSNVTKSYLCCFYGILEEMIENMTGAALTDSLSHNFIVQMIPHHRAAIEMSHNLLQYTTCVPLQDIALNIIEEQTKSIGNMQNILQCCSKVQNSQQDICLYQNAFQQITQTMFSQMENACAANNINADFMREMIPHHQGAIQMSQNVLRFDICPELVPILQAIITSQREGVNKMERLLRCI</sequence>
<dbReference type="InterPro" id="IPR012347">
    <property type="entry name" value="Ferritin-like"/>
</dbReference>
<dbReference type="EMBL" id="CYZU01000009">
    <property type="protein sequence ID" value="CUO09774.1"/>
    <property type="molecule type" value="Genomic_DNA"/>
</dbReference>
<dbReference type="Proteomes" id="UP000095544">
    <property type="component" value="Unassembled WGS sequence"/>
</dbReference>
<feature type="domain" description="DUF305" evidence="1">
    <location>
        <begin position="40"/>
        <end position="184"/>
    </location>
</feature>
<evidence type="ECO:0000259" key="1">
    <source>
        <dbReference type="Pfam" id="PF03713"/>
    </source>
</evidence>
<dbReference type="Pfam" id="PF03713">
    <property type="entry name" value="DUF305"/>
    <property type="match status" value="1"/>
</dbReference>
<gene>
    <name evidence="2" type="ORF">ERS852491_01264</name>
</gene>
<dbReference type="STRING" id="39482.ERS852491_01264"/>
<organism evidence="2 3">
    <name type="scientific">Faecalicatena contorta</name>
    <dbReference type="NCBI Taxonomy" id="39482"/>
    <lineage>
        <taxon>Bacteria</taxon>
        <taxon>Bacillati</taxon>
        <taxon>Bacillota</taxon>
        <taxon>Clostridia</taxon>
        <taxon>Lachnospirales</taxon>
        <taxon>Lachnospiraceae</taxon>
        <taxon>Faecalicatena</taxon>
    </lineage>
</organism>
<dbReference type="AlphaFoldDB" id="A0A174C9E6"/>
<dbReference type="InterPro" id="IPR005183">
    <property type="entry name" value="DUF305_CopM-like"/>
</dbReference>
<accession>A0A174C9E6</accession>
<dbReference type="Gene3D" id="1.20.1260.10">
    <property type="match status" value="1"/>
</dbReference>
<dbReference type="OrthoDB" id="8603558at2"/>
<protein>
    <submittedName>
        <fullName evidence="2">Uncharacterized protein conserved in bacteria</fullName>
    </submittedName>
</protein>